<reference evidence="2" key="1">
    <citation type="journal article" date="2020" name="New Phytol.">
        <title>Comparative genomics reveals dynamic genome evolution in host specialist ectomycorrhizal fungi.</title>
        <authorList>
            <person name="Lofgren L.A."/>
            <person name="Nguyen N.H."/>
            <person name="Vilgalys R."/>
            <person name="Ruytinx J."/>
            <person name="Liao H.L."/>
            <person name="Branco S."/>
            <person name="Kuo A."/>
            <person name="LaButti K."/>
            <person name="Lipzen A."/>
            <person name="Andreopoulos W."/>
            <person name="Pangilinan J."/>
            <person name="Riley R."/>
            <person name="Hundley H."/>
            <person name="Na H."/>
            <person name="Barry K."/>
            <person name="Grigoriev I.V."/>
            <person name="Stajich J.E."/>
            <person name="Kennedy P.G."/>
        </authorList>
    </citation>
    <scope>NUCLEOTIDE SEQUENCE</scope>
    <source>
        <strain evidence="2">FC203</strain>
    </source>
</reference>
<comment type="caution">
    <text evidence="2">The sequence shown here is derived from an EMBL/GenBank/DDBJ whole genome shotgun (WGS) entry which is preliminary data.</text>
</comment>
<evidence type="ECO:0000259" key="1">
    <source>
        <dbReference type="Pfam" id="PF20149"/>
    </source>
</evidence>
<protein>
    <recommendedName>
        <fullName evidence="1">DUF6532 domain-containing protein</fullName>
    </recommendedName>
</protein>
<feature type="domain" description="DUF6532" evidence="1">
    <location>
        <begin position="1"/>
        <end position="117"/>
    </location>
</feature>
<evidence type="ECO:0000313" key="3">
    <source>
        <dbReference type="Proteomes" id="UP001195769"/>
    </source>
</evidence>
<dbReference type="RefSeq" id="XP_041219459.1">
    <property type="nucleotide sequence ID" value="XM_041368188.1"/>
</dbReference>
<dbReference type="GeneID" id="64662486"/>
<dbReference type="Proteomes" id="UP001195769">
    <property type="component" value="Unassembled WGS sequence"/>
</dbReference>
<dbReference type="EMBL" id="JABBWK010000088">
    <property type="protein sequence ID" value="KAG1893883.1"/>
    <property type="molecule type" value="Genomic_DNA"/>
</dbReference>
<sequence>MARLLYDDLSTWWSDLKKIVVAITSSVYTLIPRTDLSTQEHVNWVEAAAADLLDKSKYLRDGKDELGKTKNFAHPGLRKAAILFFYVGSYHITHRRPDIFCKQIPLNCLALVATVVSSQY</sequence>
<gene>
    <name evidence="2" type="ORF">F5891DRAFT_1195798</name>
</gene>
<keyword evidence="3" id="KW-1185">Reference proteome</keyword>
<dbReference type="InterPro" id="IPR045341">
    <property type="entry name" value="DUF6532"/>
</dbReference>
<name>A0AAD4DWG6_9AGAM</name>
<evidence type="ECO:0000313" key="2">
    <source>
        <dbReference type="EMBL" id="KAG1893883.1"/>
    </source>
</evidence>
<accession>A0AAD4DWG6</accession>
<proteinExistence type="predicted"/>
<dbReference type="AlphaFoldDB" id="A0AAD4DWG6"/>
<dbReference type="Pfam" id="PF20149">
    <property type="entry name" value="DUF6532"/>
    <property type="match status" value="1"/>
</dbReference>
<organism evidence="2 3">
    <name type="scientific">Suillus fuscotomentosus</name>
    <dbReference type="NCBI Taxonomy" id="1912939"/>
    <lineage>
        <taxon>Eukaryota</taxon>
        <taxon>Fungi</taxon>
        <taxon>Dikarya</taxon>
        <taxon>Basidiomycota</taxon>
        <taxon>Agaricomycotina</taxon>
        <taxon>Agaricomycetes</taxon>
        <taxon>Agaricomycetidae</taxon>
        <taxon>Boletales</taxon>
        <taxon>Suillineae</taxon>
        <taxon>Suillaceae</taxon>
        <taxon>Suillus</taxon>
    </lineage>
</organism>